<dbReference type="CTD" id="6757530"/>
<sequence length="961" mass="110096">MDQDLAPKLDNSIHHVNIADGDTRCSKGLHLGNGCNDASDKMDKTSYRRLNKVSTNCNSSTKIMPLKANQEECLNLVVDDEFDCQLLDTIQSMKYADDKINTLTDRFRHAILERDDLRVELQQVRESYQFAIADYEKRLKNLTTESQHSVTELQGTIAELSRKLTRQNEVLKTTDRNYSDVDDVDTNDLNGINSEFYDDESSIINSFSRENGTYLSNLSRVTNTGTNASSGNKFKKADSMKSKEGYSHGKAHQDSSYYYGQHIRNNIESPNLNYEIMERTELIDAMKNLRQSYTDLAKEKEDLERKIHYSKMIASDLSQNDMSITTGENSMMRTATSPDWGNVTQDSSSVIAASRKKEINTFTTQENACKDNGRNIFQRVDSLNNSGHVSNEMLRNSLESPSFQLNEIHSNDANYCAASNINKRLSAGFSDYLQFTGGDNHVNVENATSKQNDRQERKMLQDSPMHGFINEMVLKRFQPSELDSSYLSASSNTKSNNLDNDNESIEEYFSQLHYKELLLIIHRCTNYEELFHGLMDYVDNVVKAKMQQAVSDHTSLTTKIDELTADNNALLLAIEECKEIASALTVLNGKYESNCAILRSALEYTDRSLEIYELLASLFECDLRIMLSQCRSLGIKSSMLTSSDRIRSYYNLDKSSDYLQHWVDRRRNIEDAAIVLLKDFNAVSDSKTTSVSQLSNENSAVFNNTLSMDDQKRLKSYARKLIDKRTTLRVVPPNVEQISMEGILSTLSNKLKQHDLLDIDTAVHLLDHVTRKEDIINLKYKTNILEKEKKILQLTLEIYREKDYVHNLKLEQLLTSSSDTSYRSNDRSLDSGVIVIDESNNSFQIANPTTREKQHRRRTTRSPEDELRQANVITLNEFKKSLKQIKLLTETKYQYNDELIEDLKRSNHELINAYDRAKQRLKLKIKLLEDQLALIYNKSPSQVDISKTKTNTLEKLFSITK</sequence>
<dbReference type="RefSeq" id="XP_002116317.1">
    <property type="nucleotide sequence ID" value="XM_002116281.1"/>
</dbReference>
<dbReference type="AlphaFoldDB" id="B3S7T6"/>
<name>B3S7T6_TRIAD</name>
<dbReference type="PANTHER" id="PTHR23347">
    <property type="entry name" value="COLORECTAL MUTANT CANCER PROTEIN MCC PROTEIN -RELATED"/>
    <property type="match status" value="1"/>
</dbReference>
<reference evidence="4 5" key="1">
    <citation type="journal article" date="2008" name="Nature">
        <title>The Trichoplax genome and the nature of placozoans.</title>
        <authorList>
            <person name="Srivastava M."/>
            <person name="Begovic E."/>
            <person name="Chapman J."/>
            <person name="Putnam N.H."/>
            <person name="Hellsten U."/>
            <person name="Kawashima T."/>
            <person name="Kuo A."/>
            <person name="Mitros T."/>
            <person name="Salamov A."/>
            <person name="Carpenter M.L."/>
            <person name="Signorovitch A.Y."/>
            <person name="Moreno M.A."/>
            <person name="Kamm K."/>
            <person name="Grimwood J."/>
            <person name="Schmutz J."/>
            <person name="Shapiro H."/>
            <person name="Grigoriev I.V."/>
            <person name="Buss L.W."/>
            <person name="Schierwater B."/>
            <person name="Dellaporta S.L."/>
            <person name="Rokhsar D.S."/>
        </authorList>
    </citation>
    <scope>NUCLEOTIDE SEQUENCE [LARGE SCALE GENOMIC DNA]</scope>
    <source>
        <strain evidence="4 5">Grell-BS-1999</strain>
    </source>
</reference>
<dbReference type="KEGG" id="tad:TRIADDRAFT_60287"/>
<dbReference type="OMA" id="ANIEMER"/>
<protein>
    <recommendedName>
        <fullName evidence="3">Harmonin-binding protein USHBP1 PDZ-binding domain-containing protein</fullName>
    </recommendedName>
</protein>
<dbReference type="STRING" id="10228.B3S7T6"/>
<dbReference type="GeneID" id="6757530"/>
<dbReference type="eggNOG" id="ENOG502QPWE">
    <property type="taxonomic scope" value="Eukaryota"/>
</dbReference>
<feature type="region of interest" description="Disordered" evidence="2">
    <location>
        <begin position="845"/>
        <end position="865"/>
    </location>
</feature>
<feature type="coiled-coil region" evidence="1">
    <location>
        <begin position="900"/>
        <end position="938"/>
    </location>
</feature>
<feature type="domain" description="Harmonin-binding protein USHBP1 PDZ-binding" evidence="3">
    <location>
        <begin position="556"/>
        <end position="618"/>
    </location>
</feature>
<organism evidence="4 5">
    <name type="scientific">Trichoplax adhaerens</name>
    <name type="common">Trichoplax reptans</name>
    <dbReference type="NCBI Taxonomy" id="10228"/>
    <lineage>
        <taxon>Eukaryota</taxon>
        <taxon>Metazoa</taxon>
        <taxon>Placozoa</taxon>
        <taxon>Uniplacotomia</taxon>
        <taxon>Trichoplacea</taxon>
        <taxon>Trichoplacidae</taxon>
        <taxon>Trichoplax</taxon>
    </lineage>
</organism>
<dbReference type="Proteomes" id="UP000009022">
    <property type="component" value="Unassembled WGS sequence"/>
</dbReference>
<dbReference type="EMBL" id="DS985254">
    <property type="protein sequence ID" value="EDV21350.1"/>
    <property type="molecule type" value="Genomic_DNA"/>
</dbReference>
<accession>B3S7T6</accession>
<dbReference type="Pfam" id="PF10506">
    <property type="entry name" value="USHBP1_PDZ-bd"/>
    <property type="match status" value="1"/>
</dbReference>
<evidence type="ECO:0000259" key="3">
    <source>
        <dbReference type="Pfam" id="PF10506"/>
    </source>
</evidence>
<dbReference type="PANTHER" id="PTHR23347:SF6">
    <property type="entry name" value="FI17904P1"/>
    <property type="match status" value="1"/>
</dbReference>
<evidence type="ECO:0000313" key="5">
    <source>
        <dbReference type="Proteomes" id="UP000009022"/>
    </source>
</evidence>
<evidence type="ECO:0000256" key="2">
    <source>
        <dbReference type="SAM" id="MobiDB-lite"/>
    </source>
</evidence>
<dbReference type="OrthoDB" id="6256369at2759"/>
<dbReference type="HOGENOM" id="CLU_307650_0_0_1"/>
<evidence type="ECO:0000256" key="1">
    <source>
        <dbReference type="SAM" id="Coils"/>
    </source>
</evidence>
<gene>
    <name evidence="4" type="ORF">TRIADDRAFT_60287</name>
</gene>
<keyword evidence="5" id="KW-1185">Reference proteome</keyword>
<dbReference type="InterPro" id="IPR019536">
    <property type="entry name" value="USHBP1_PDZ-bd"/>
</dbReference>
<dbReference type="InterPro" id="IPR040171">
    <property type="entry name" value="USBP1-like"/>
</dbReference>
<proteinExistence type="predicted"/>
<keyword evidence="1" id="KW-0175">Coiled coil</keyword>
<feature type="coiled-coil region" evidence="1">
    <location>
        <begin position="279"/>
        <end position="306"/>
    </location>
</feature>
<feature type="coiled-coil region" evidence="1">
    <location>
        <begin position="125"/>
        <end position="177"/>
    </location>
</feature>
<dbReference type="PhylomeDB" id="B3S7T6"/>
<dbReference type="InParanoid" id="B3S7T6"/>
<evidence type="ECO:0000313" key="4">
    <source>
        <dbReference type="EMBL" id="EDV21350.1"/>
    </source>
</evidence>